<dbReference type="Proteomes" id="UP000183210">
    <property type="component" value="Unassembled WGS sequence"/>
</dbReference>
<reference evidence="2 3" key="1">
    <citation type="submission" date="2016-10" db="EMBL/GenBank/DDBJ databases">
        <authorList>
            <person name="Varghese N."/>
            <person name="Submissions S."/>
        </authorList>
    </citation>
    <scope>NUCLEOTIDE SEQUENCE [LARGE SCALE GENOMIC DNA]</scope>
    <source>
        <strain evidence="2 3">LMG 21974</strain>
    </source>
</reference>
<gene>
    <name evidence="2" type="ORF">SAMN05216409_109256</name>
</gene>
<accession>A0A9X8MEI3</accession>
<protein>
    <submittedName>
        <fullName evidence="2">Uncharacterized conserved protein, DUF2141 family</fullName>
    </submittedName>
</protein>
<feature type="signal peptide" evidence="1">
    <location>
        <begin position="1"/>
        <end position="20"/>
    </location>
</feature>
<dbReference type="EMBL" id="FOEV01000009">
    <property type="protein sequence ID" value="SEQ88499.1"/>
    <property type="molecule type" value="Genomic_DNA"/>
</dbReference>
<name>A0A9X8MEI3_9PSED</name>
<keyword evidence="1" id="KW-0732">Signal</keyword>
<dbReference type="Pfam" id="PF09912">
    <property type="entry name" value="DUF2141"/>
    <property type="match status" value="1"/>
</dbReference>
<feature type="chain" id="PRO_5040843107" evidence="1">
    <location>
        <begin position="21"/>
        <end position="139"/>
    </location>
</feature>
<proteinExistence type="predicted"/>
<sequence>MKRLPLCVFGLIWTLGRAHAADLNVTFTDIEEAKGELLVAVFASADAWDNDKPLEASAHIPVTGTTVQHTFKNLKPGTYAVSVIRDANGNQKLDTNFIGMPTEQYGYSQNPPLKMRKAAFEETRFELNDSIEAITIKLR</sequence>
<evidence type="ECO:0000313" key="2">
    <source>
        <dbReference type="EMBL" id="SEQ88499.1"/>
    </source>
</evidence>
<evidence type="ECO:0000313" key="3">
    <source>
        <dbReference type="Proteomes" id="UP000183210"/>
    </source>
</evidence>
<dbReference type="GeneID" id="300266631"/>
<dbReference type="InterPro" id="IPR018673">
    <property type="entry name" value="DUF2141"/>
</dbReference>
<evidence type="ECO:0000256" key="1">
    <source>
        <dbReference type="SAM" id="SignalP"/>
    </source>
</evidence>
<organism evidence="2 3">
    <name type="scientific">Pseudomonas lutea</name>
    <dbReference type="NCBI Taxonomy" id="243924"/>
    <lineage>
        <taxon>Bacteria</taxon>
        <taxon>Pseudomonadati</taxon>
        <taxon>Pseudomonadota</taxon>
        <taxon>Gammaproteobacteria</taxon>
        <taxon>Pseudomonadales</taxon>
        <taxon>Pseudomonadaceae</taxon>
        <taxon>Pseudomonas</taxon>
    </lineage>
</organism>
<dbReference type="RefSeq" id="WP_074827203.1">
    <property type="nucleotide sequence ID" value="NZ_FOEV01000009.1"/>
</dbReference>
<comment type="caution">
    <text evidence="2">The sequence shown here is derived from an EMBL/GenBank/DDBJ whole genome shotgun (WGS) entry which is preliminary data.</text>
</comment>
<dbReference type="AlphaFoldDB" id="A0A9X8MEI3"/>